<evidence type="ECO:0000256" key="10">
    <source>
        <dbReference type="NCBIfam" id="TIGR00187"/>
    </source>
</evidence>
<dbReference type="GeneID" id="84577881"/>
<dbReference type="FunFam" id="2.40.30.20:FF:000003">
    <property type="entry name" value="Riboflavin synthase, alpha subunit"/>
    <property type="match status" value="1"/>
</dbReference>
<evidence type="ECO:0000256" key="7">
    <source>
        <dbReference type="ARBA" id="ARBA00022619"/>
    </source>
</evidence>
<dbReference type="FunFam" id="2.40.30.20:FF:000004">
    <property type="entry name" value="Riboflavin synthase, alpha subunit"/>
    <property type="match status" value="1"/>
</dbReference>
<keyword evidence="9" id="KW-0677">Repeat</keyword>
<dbReference type="InterPro" id="IPR017938">
    <property type="entry name" value="Riboflavin_synthase-like_b-brl"/>
</dbReference>
<dbReference type="PIRSF" id="PIRSF000498">
    <property type="entry name" value="Riboflavin_syn_A"/>
    <property type="match status" value="1"/>
</dbReference>
<evidence type="ECO:0000256" key="3">
    <source>
        <dbReference type="ARBA" id="ARBA00004887"/>
    </source>
</evidence>
<dbReference type="EMBL" id="PNHP01000001">
    <property type="protein sequence ID" value="PMC82459.1"/>
    <property type="molecule type" value="Genomic_DNA"/>
</dbReference>
<keyword evidence="7" id="KW-0686">Riboflavin biosynthesis</keyword>
<sequence length="207" mass="23354">MFTGISEEMGKILSFKKINDHVQIEIEASLVLEDTKLGDSIMTDGVCLTVTEITDKTYKADLMNESLKMTKFDNSYVNKKVNLERALRLSDRLDGHIVQGHVDGVGKIKNIRENIFTISASPEICSLIVKKGSVTLDGISLTVSDDKNTSFEVALIPETLERTNFKYKKIGDEINIETDIINRFIKKSMANKKEERLDKNFLLENGF</sequence>
<evidence type="ECO:0000259" key="12">
    <source>
        <dbReference type="PROSITE" id="PS51177"/>
    </source>
</evidence>
<comment type="function">
    <text evidence="2">Catalyzes the dismutation of two molecules of 6,7-dimethyl-8-ribityllumazine, resulting in the formation of riboflavin and 5-amino-6-(D-ribitylamino)uracil.</text>
</comment>
<dbReference type="AlphaFoldDB" id="A0A2N6UKZ1"/>
<comment type="catalytic activity">
    <reaction evidence="1">
        <text>2 6,7-dimethyl-8-(1-D-ribityl)lumazine + H(+) = 5-amino-6-(D-ribitylamino)uracil + riboflavin</text>
        <dbReference type="Rhea" id="RHEA:20772"/>
        <dbReference type="ChEBI" id="CHEBI:15378"/>
        <dbReference type="ChEBI" id="CHEBI:15934"/>
        <dbReference type="ChEBI" id="CHEBI:57986"/>
        <dbReference type="ChEBI" id="CHEBI:58201"/>
        <dbReference type="EC" id="2.5.1.9"/>
    </reaction>
</comment>
<dbReference type="NCBIfam" id="TIGR00187">
    <property type="entry name" value="ribE"/>
    <property type="match status" value="1"/>
</dbReference>
<evidence type="ECO:0000256" key="5">
    <source>
        <dbReference type="ARBA" id="ARBA00012827"/>
    </source>
</evidence>
<reference evidence="13 14" key="1">
    <citation type="submission" date="2017-09" db="EMBL/GenBank/DDBJ databases">
        <title>Bacterial strain isolated from the female urinary microbiota.</title>
        <authorList>
            <person name="Thomas-White K."/>
            <person name="Kumar N."/>
            <person name="Forster S."/>
            <person name="Putonti C."/>
            <person name="Lawley T."/>
            <person name="Wolfe A.J."/>
        </authorList>
    </citation>
    <scope>NUCLEOTIDE SEQUENCE [LARGE SCALE GENOMIC DNA]</scope>
    <source>
        <strain evidence="13 14">UMB0204</strain>
    </source>
</reference>
<dbReference type="Pfam" id="PF00677">
    <property type="entry name" value="Lum_binding"/>
    <property type="match status" value="2"/>
</dbReference>
<evidence type="ECO:0000256" key="2">
    <source>
        <dbReference type="ARBA" id="ARBA00002803"/>
    </source>
</evidence>
<dbReference type="GO" id="GO:0009231">
    <property type="term" value="P:riboflavin biosynthetic process"/>
    <property type="evidence" value="ECO:0007669"/>
    <property type="project" value="UniProtKB-KW"/>
</dbReference>
<dbReference type="SUPFAM" id="SSF63380">
    <property type="entry name" value="Riboflavin synthase domain-like"/>
    <property type="match status" value="2"/>
</dbReference>
<feature type="domain" description="Lumazine-binding" evidence="12">
    <location>
        <begin position="97"/>
        <end position="189"/>
    </location>
</feature>
<accession>A0A2N6UKZ1</accession>
<comment type="pathway">
    <text evidence="3">Cofactor biosynthesis; riboflavin biosynthesis; riboflavin from 2-hydroxy-3-oxobutyl phosphate and 5-amino-6-(D-ribitylamino)uracil: step 2/2.</text>
</comment>
<dbReference type="RefSeq" id="WP_102197523.1">
    <property type="nucleotide sequence ID" value="NZ_CAUPDS010000001.1"/>
</dbReference>
<dbReference type="Proteomes" id="UP000235658">
    <property type="component" value="Unassembled WGS sequence"/>
</dbReference>
<evidence type="ECO:0000256" key="9">
    <source>
        <dbReference type="ARBA" id="ARBA00022737"/>
    </source>
</evidence>
<organism evidence="13 14">
    <name type="scientific">Anaerococcus hydrogenalis</name>
    <dbReference type="NCBI Taxonomy" id="33029"/>
    <lineage>
        <taxon>Bacteria</taxon>
        <taxon>Bacillati</taxon>
        <taxon>Bacillota</taxon>
        <taxon>Tissierellia</taxon>
        <taxon>Tissierellales</taxon>
        <taxon>Peptoniphilaceae</taxon>
        <taxon>Anaerococcus</taxon>
    </lineage>
</organism>
<keyword evidence="8" id="KW-0808">Transferase</keyword>
<comment type="caution">
    <text evidence="13">The sequence shown here is derived from an EMBL/GenBank/DDBJ whole genome shotgun (WGS) entry which is preliminary data.</text>
</comment>
<dbReference type="InterPro" id="IPR023366">
    <property type="entry name" value="ATP_synth_asu-like_sf"/>
</dbReference>
<dbReference type="PROSITE" id="PS51177">
    <property type="entry name" value="LUMAZINE_BIND"/>
    <property type="match status" value="2"/>
</dbReference>
<name>A0A2N6UKZ1_9FIRM</name>
<dbReference type="EC" id="2.5.1.9" evidence="5 10"/>
<dbReference type="InterPro" id="IPR001783">
    <property type="entry name" value="Lumazine-bd"/>
</dbReference>
<dbReference type="PANTHER" id="PTHR21098:SF12">
    <property type="entry name" value="RIBOFLAVIN SYNTHASE"/>
    <property type="match status" value="1"/>
</dbReference>
<evidence type="ECO:0000256" key="6">
    <source>
        <dbReference type="ARBA" id="ARBA00013950"/>
    </source>
</evidence>
<feature type="domain" description="Lumazine-binding" evidence="12">
    <location>
        <begin position="1"/>
        <end position="96"/>
    </location>
</feature>
<evidence type="ECO:0000313" key="13">
    <source>
        <dbReference type="EMBL" id="PMC82459.1"/>
    </source>
</evidence>
<comment type="subunit">
    <text evidence="4">Homotrimer.</text>
</comment>
<dbReference type="NCBIfam" id="NF006767">
    <property type="entry name" value="PRK09289.1"/>
    <property type="match status" value="1"/>
</dbReference>
<protein>
    <recommendedName>
        <fullName evidence="6 10">Riboflavin synthase</fullName>
        <ecNumber evidence="5 10">2.5.1.9</ecNumber>
    </recommendedName>
</protein>
<feature type="repeat" description="Lumazine-binding" evidence="11">
    <location>
        <begin position="97"/>
        <end position="189"/>
    </location>
</feature>
<evidence type="ECO:0000256" key="4">
    <source>
        <dbReference type="ARBA" id="ARBA00011233"/>
    </source>
</evidence>
<evidence type="ECO:0000256" key="11">
    <source>
        <dbReference type="PROSITE-ProRule" id="PRU00524"/>
    </source>
</evidence>
<evidence type="ECO:0000313" key="14">
    <source>
        <dbReference type="Proteomes" id="UP000235658"/>
    </source>
</evidence>
<dbReference type="InterPro" id="IPR026017">
    <property type="entry name" value="Lumazine-bd_dom"/>
</dbReference>
<dbReference type="GO" id="GO:0004746">
    <property type="term" value="F:riboflavin synthase activity"/>
    <property type="evidence" value="ECO:0007669"/>
    <property type="project" value="UniProtKB-UniRule"/>
</dbReference>
<dbReference type="PANTHER" id="PTHR21098">
    <property type="entry name" value="RIBOFLAVIN SYNTHASE ALPHA CHAIN"/>
    <property type="match status" value="1"/>
</dbReference>
<evidence type="ECO:0000256" key="1">
    <source>
        <dbReference type="ARBA" id="ARBA00000968"/>
    </source>
</evidence>
<evidence type="ECO:0000256" key="8">
    <source>
        <dbReference type="ARBA" id="ARBA00022679"/>
    </source>
</evidence>
<dbReference type="Gene3D" id="2.40.30.20">
    <property type="match status" value="2"/>
</dbReference>
<feature type="repeat" description="Lumazine-binding" evidence="11">
    <location>
        <begin position="1"/>
        <end position="96"/>
    </location>
</feature>
<dbReference type="CDD" id="cd00402">
    <property type="entry name" value="Riboflavin_synthase_like"/>
    <property type="match status" value="1"/>
</dbReference>
<gene>
    <name evidence="13" type="ORF">CJ192_01655</name>
</gene>
<proteinExistence type="predicted"/>